<gene>
    <name evidence="1" type="ORF">V2W30_40630</name>
</gene>
<evidence type="ECO:0000313" key="2">
    <source>
        <dbReference type="Proteomes" id="UP001432251"/>
    </source>
</evidence>
<organism evidence="1 2">
    <name type="scientific">Streptomyces citrinus</name>
    <dbReference type="NCBI Taxonomy" id="3118173"/>
    <lineage>
        <taxon>Bacteria</taxon>
        <taxon>Bacillati</taxon>
        <taxon>Actinomycetota</taxon>
        <taxon>Actinomycetes</taxon>
        <taxon>Kitasatosporales</taxon>
        <taxon>Streptomycetaceae</taxon>
        <taxon>Streptomyces</taxon>
    </lineage>
</organism>
<dbReference type="Proteomes" id="UP001432251">
    <property type="component" value="Plasmid p1"/>
</dbReference>
<keyword evidence="2" id="KW-1185">Reference proteome</keyword>
<proteinExistence type="predicted"/>
<dbReference type="EMBL" id="CP146023">
    <property type="protein sequence ID" value="WWQ69479.1"/>
    <property type="molecule type" value="Genomic_DNA"/>
</dbReference>
<name>A0ACD5AQM2_9ACTN</name>
<reference evidence="1" key="1">
    <citation type="journal article" date="2025" name="Int. J. Syst. Evol. Microbiol.">
        <title>Streptomyces citrinus sp. nov., with yellow diffusible pigment.</title>
        <authorList>
            <person name="He Y."/>
            <person name="Yang E."/>
            <person name="Xu J."/>
            <person name="Sun Y."/>
            <person name="Sun L."/>
        </authorList>
    </citation>
    <scope>NUCLEOTIDE SEQUENCE</scope>
    <source>
        <strain evidence="1">Q6</strain>
    </source>
</reference>
<keyword evidence="1" id="KW-0614">Plasmid</keyword>
<accession>A0ACD5AQM2</accession>
<protein>
    <submittedName>
        <fullName evidence="1">Bax inhibitor-1/YccA family protein</fullName>
    </submittedName>
</protein>
<geneLocation type="plasmid" evidence="1 2">
    <name>p1</name>
</geneLocation>
<sequence length="298" mass="31861">MTPVEQHRPLKSSNPILACPQFERRGGQKTVARDPRAGIAVGQGRSATGQDLDQTHDTDTDTGPLPLAVGDLMTMEDVRPRWLAGLGVTALFVSLSWTLLPHLPAGTAVAYAIAGGAGLLAAALVVVQCRRKRPSPTLTLTFAALQGACLGVFSTTAFSRLSPGLLVQTVLGTLATSVGFLLAHRLHWMRVHRRRYGFLGAVVFAVCFLALADTALFPLMGADGLGLRSAGLGVLMGLVGVVFTVSFLPLHLRKVEAAVTHGAPREQRWSAAFGLTLSLTWLYVETARLVTYYPAEYY</sequence>
<evidence type="ECO:0000313" key="1">
    <source>
        <dbReference type="EMBL" id="WWQ69479.1"/>
    </source>
</evidence>